<dbReference type="Proteomes" id="UP000557739">
    <property type="component" value="Unassembled WGS sequence"/>
</dbReference>
<comment type="caution">
    <text evidence="2">The sequence shown here is derived from an EMBL/GenBank/DDBJ whole genome shotgun (WGS) entry which is preliminary data.</text>
</comment>
<proteinExistence type="predicted"/>
<dbReference type="RefSeq" id="WP_184024453.1">
    <property type="nucleotide sequence ID" value="NZ_JACIJJ010000001.1"/>
</dbReference>
<dbReference type="InterPro" id="IPR050266">
    <property type="entry name" value="AB_hydrolase_sf"/>
</dbReference>
<dbReference type="InterPro" id="IPR029058">
    <property type="entry name" value="AB_hydrolase_fold"/>
</dbReference>
<dbReference type="PANTHER" id="PTHR43798:SF33">
    <property type="entry name" value="HYDROLASE, PUTATIVE (AFU_ORTHOLOGUE AFUA_2G14860)-RELATED"/>
    <property type="match status" value="1"/>
</dbReference>
<dbReference type="AlphaFoldDB" id="A0A7W9EHY6"/>
<dbReference type="GO" id="GO:0016020">
    <property type="term" value="C:membrane"/>
    <property type="evidence" value="ECO:0007669"/>
    <property type="project" value="TreeGrafter"/>
</dbReference>
<protein>
    <submittedName>
        <fullName evidence="2">Pimeloyl-ACP methyl ester carboxylesterase</fullName>
    </submittedName>
</protein>
<accession>A0A7W9EHY6</accession>
<dbReference type="Pfam" id="PF00561">
    <property type="entry name" value="Abhydrolase_1"/>
    <property type="match status" value="1"/>
</dbReference>
<dbReference type="SUPFAM" id="SSF53474">
    <property type="entry name" value="alpha/beta-Hydrolases"/>
    <property type="match status" value="1"/>
</dbReference>
<gene>
    <name evidence="2" type="ORF">FHR19_000720</name>
</gene>
<sequence>MSVIATLALLQVAAASPAPVPATPDLGANLERFDYPFTVERLRVSMGGEVAQMAFMDVRPETANGRVAVLLHGKNFCGATWEAAARMLVARGWRVLIPDQIGFCKSDKPAGAQYTLSGLAANTARLMKARGIGRAVIVGHSMGGMLAARFAIDHPELTDRLVMVNPLGLSDRAAEGVPYRPLADLIADERKTTAATIKAYQLANYYHGEWRPAYDRWVRMLAGQSAGAGREAVATAQAKTSEMIFTQPVVYGFGRIKAPATVIVGTRDTTVFGKRQAPASLQQFLKPIPAIAPAAVAKIAGARLVRLDGVGHAPQVEAPDRFHEALLAALG</sequence>
<dbReference type="GO" id="GO:0047372">
    <property type="term" value="F:monoacylglycerol lipase activity"/>
    <property type="evidence" value="ECO:0007669"/>
    <property type="project" value="TreeGrafter"/>
</dbReference>
<dbReference type="PRINTS" id="PR00111">
    <property type="entry name" value="ABHYDROLASE"/>
</dbReference>
<feature type="domain" description="AB hydrolase-1" evidence="1">
    <location>
        <begin position="69"/>
        <end position="319"/>
    </location>
</feature>
<reference evidence="2 3" key="1">
    <citation type="submission" date="2020-08" db="EMBL/GenBank/DDBJ databases">
        <title>Genomic Encyclopedia of Type Strains, Phase IV (KMG-IV): sequencing the most valuable type-strain genomes for metagenomic binning, comparative biology and taxonomic classification.</title>
        <authorList>
            <person name="Goeker M."/>
        </authorList>
    </citation>
    <scope>NUCLEOTIDE SEQUENCE [LARGE SCALE GENOMIC DNA]</scope>
    <source>
        <strain evidence="2 3">DSM 27244</strain>
    </source>
</reference>
<dbReference type="EMBL" id="JACIJJ010000001">
    <property type="protein sequence ID" value="MBB5697395.1"/>
    <property type="molecule type" value="Genomic_DNA"/>
</dbReference>
<dbReference type="Gene3D" id="3.40.50.1820">
    <property type="entry name" value="alpha/beta hydrolase"/>
    <property type="match status" value="1"/>
</dbReference>
<organism evidence="2 3">
    <name type="scientific">Sphingomonas yantingensis</name>
    <dbReference type="NCBI Taxonomy" id="1241761"/>
    <lineage>
        <taxon>Bacteria</taxon>
        <taxon>Pseudomonadati</taxon>
        <taxon>Pseudomonadota</taxon>
        <taxon>Alphaproteobacteria</taxon>
        <taxon>Sphingomonadales</taxon>
        <taxon>Sphingomonadaceae</taxon>
        <taxon>Sphingomonas</taxon>
    </lineage>
</organism>
<name>A0A7W9EHY6_9SPHN</name>
<dbReference type="InterPro" id="IPR000073">
    <property type="entry name" value="AB_hydrolase_1"/>
</dbReference>
<keyword evidence="3" id="KW-1185">Reference proteome</keyword>
<evidence type="ECO:0000313" key="3">
    <source>
        <dbReference type="Proteomes" id="UP000557739"/>
    </source>
</evidence>
<evidence type="ECO:0000259" key="1">
    <source>
        <dbReference type="Pfam" id="PF00561"/>
    </source>
</evidence>
<evidence type="ECO:0000313" key="2">
    <source>
        <dbReference type="EMBL" id="MBB5697395.1"/>
    </source>
</evidence>
<dbReference type="PANTHER" id="PTHR43798">
    <property type="entry name" value="MONOACYLGLYCEROL LIPASE"/>
    <property type="match status" value="1"/>
</dbReference>
<dbReference type="GO" id="GO:0046464">
    <property type="term" value="P:acylglycerol catabolic process"/>
    <property type="evidence" value="ECO:0007669"/>
    <property type="project" value="TreeGrafter"/>
</dbReference>